<evidence type="ECO:0000313" key="8">
    <source>
        <dbReference type="Proteomes" id="UP000070250"/>
    </source>
</evidence>
<name>A0A127FB34_STEDE</name>
<evidence type="ECO:0008006" key="9">
    <source>
        <dbReference type="Google" id="ProtNLM"/>
    </source>
</evidence>
<dbReference type="SUPFAM" id="SSF52172">
    <property type="entry name" value="CheY-like"/>
    <property type="match status" value="1"/>
</dbReference>
<dbReference type="CDD" id="cd17537">
    <property type="entry name" value="REC_FixJ"/>
    <property type="match status" value="1"/>
</dbReference>
<dbReference type="PROSITE" id="PS00622">
    <property type="entry name" value="HTH_LUXR_1"/>
    <property type="match status" value="1"/>
</dbReference>
<dbReference type="GO" id="GO:0003677">
    <property type="term" value="F:DNA binding"/>
    <property type="evidence" value="ECO:0007669"/>
    <property type="project" value="UniProtKB-KW"/>
</dbReference>
<evidence type="ECO:0000256" key="3">
    <source>
        <dbReference type="ARBA" id="ARBA00023163"/>
    </source>
</evidence>
<keyword evidence="3" id="KW-0804">Transcription</keyword>
<dbReference type="Proteomes" id="UP000070250">
    <property type="component" value="Chromosome"/>
</dbReference>
<keyword evidence="1" id="KW-0805">Transcription regulation</keyword>
<dbReference type="PROSITE" id="PS50043">
    <property type="entry name" value="HTH_LUXR_2"/>
    <property type="match status" value="1"/>
</dbReference>
<dbReference type="EMBL" id="CP011971">
    <property type="protein sequence ID" value="AMN47622.1"/>
    <property type="molecule type" value="Genomic_DNA"/>
</dbReference>
<feature type="domain" description="HTH luxR-type" evidence="5">
    <location>
        <begin position="121"/>
        <end position="186"/>
    </location>
</feature>
<evidence type="ECO:0000313" key="7">
    <source>
        <dbReference type="EMBL" id="AMN47622.1"/>
    </source>
</evidence>
<organism evidence="7 8">
    <name type="scientific">Steroidobacter denitrificans</name>
    <dbReference type="NCBI Taxonomy" id="465721"/>
    <lineage>
        <taxon>Bacteria</taxon>
        <taxon>Pseudomonadati</taxon>
        <taxon>Pseudomonadota</taxon>
        <taxon>Gammaproteobacteria</taxon>
        <taxon>Steroidobacterales</taxon>
        <taxon>Steroidobacteraceae</taxon>
        <taxon>Steroidobacter</taxon>
    </lineage>
</organism>
<reference evidence="7 8" key="1">
    <citation type="submission" date="2015-06" db="EMBL/GenBank/DDBJ databases">
        <title>A Comprehensive Approach to Explore the Metabolic and Phylogenetic Diversity of Bacterial Steroid Degradation in the Environment: Testosterone as an Example.</title>
        <authorList>
            <person name="Yang F.-C."/>
            <person name="Chen Y.-L."/>
            <person name="Yu C.-P."/>
            <person name="Tang S.-L."/>
            <person name="Wang P.-H."/>
            <person name="Ismail W."/>
            <person name="Wang C.-H."/>
            <person name="Yang C.-Y."/>
            <person name="Chiang Y.-R."/>
        </authorList>
    </citation>
    <scope>NUCLEOTIDE SEQUENCE [LARGE SCALE GENOMIC DNA]</scope>
    <source>
        <strain evidence="7 8">DSM 18526</strain>
    </source>
</reference>
<evidence type="ECO:0000256" key="1">
    <source>
        <dbReference type="ARBA" id="ARBA00023015"/>
    </source>
</evidence>
<evidence type="ECO:0000259" key="6">
    <source>
        <dbReference type="PROSITE" id="PS50110"/>
    </source>
</evidence>
<dbReference type="SUPFAM" id="SSF46894">
    <property type="entry name" value="C-terminal effector domain of the bipartite response regulators"/>
    <property type="match status" value="1"/>
</dbReference>
<evidence type="ECO:0000259" key="5">
    <source>
        <dbReference type="PROSITE" id="PS50043"/>
    </source>
</evidence>
<gene>
    <name evidence="7" type="ORF">ACG33_11030</name>
</gene>
<dbReference type="InterPro" id="IPR000792">
    <property type="entry name" value="Tscrpt_reg_LuxR_C"/>
</dbReference>
<dbReference type="PRINTS" id="PR00038">
    <property type="entry name" value="HTHLUXR"/>
</dbReference>
<dbReference type="GO" id="GO:0000160">
    <property type="term" value="P:phosphorelay signal transduction system"/>
    <property type="evidence" value="ECO:0007669"/>
    <property type="project" value="InterPro"/>
</dbReference>
<dbReference type="InterPro" id="IPR001789">
    <property type="entry name" value="Sig_transdc_resp-reg_receiver"/>
</dbReference>
<dbReference type="InterPro" id="IPR016032">
    <property type="entry name" value="Sig_transdc_resp-reg_C-effctor"/>
</dbReference>
<evidence type="ECO:0000256" key="2">
    <source>
        <dbReference type="ARBA" id="ARBA00023125"/>
    </source>
</evidence>
<sequence>MRRALSVLMMTVGYRSIAFPRPEEFLEKYDPGQPGCLVLDVRMPEMSGLEVQQHLNRMGAMIPIILVTGHGDIPMAVQAMKDGAFDFLQKPFRDQDLLDRINGALKLDAKNRASVEKHAELKQRAESLTPREREVMSRVVDGQANKVIAIDLGLSERTVEIHRANVMDKMGARSIAHLVRMHLTLHGE</sequence>
<dbReference type="PROSITE" id="PS50110">
    <property type="entry name" value="RESPONSE_REGULATORY"/>
    <property type="match status" value="1"/>
</dbReference>
<feature type="domain" description="Response regulatory" evidence="6">
    <location>
        <begin position="1"/>
        <end position="105"/>
    </location>
</feature>
<dbReference type="AlphaFoldDB" id="A0A127FB34"/>
<dbReference type="Pfam" id="PF00072">
    <property type="entry name" value="Response_reg"/>
    <property type="match status" value="1"/>
</dbReference>
<dbReference type="KEGG" id="sdf:ACG33_11030"/>
<dbReference type="InterPro" id="IPR011006">
    <property type="entry name" value="CheY-like_superfamily"/>
</dbReference>
<keyword evidence="8" id="KW-1185">Reference proteome</keyword>
<evidence type="ECO:0000256" key="4">
    <source>
        <dbReference type="PROSITE-ProRule" id="PRU00169"/>
    </source>
</evidence>
<accession>A0A127FB34</accession>
<dbReference type="PATRIC" id="fig|465721.4.peg.2352"/>
<dbReference type="Gene3D" id="3.40.50.2300">
    <property type="match status" value="1"/>
</dbReference>
<dbReference type="PANTHER" id="PTHR44688">
    <property type="entry name" value="DNA-BINDING TRANSCRIPTIONAL ACTIVATOR DEVR_DOSR"/>
    <property type="match status" value="1"/>
</dbReference>
<keyword evidence="2" id="KW-0238">DNA-binding</keyword>
<dbReference type="SMART" id="SM00448">
    <property type="entry name" value="REC"/>
    <property type="match status" value="1"/>
</dbReference>
<keyword evidence="4" id="KW-0597">Phosphoprotein</keyword>
<dbReference type="SMART" id="SM00421">
    <property type="entry name" value="HTH_LUXR"/>
    <property type="match status" value="1"/>
</dbReference>
<feature type="modified residue" description="4-aspartylphosphate" evidence="4">
    <location>
        <position position="40"/>
    </location>
</feature>
<dbReference type="InterPro" id="IPR036388">
    <property type="entry name" value="WH-like_DNA-bd_sf"/>
</dbReference>
<dbReference type="PANTHER" id="PTHR44688:SF16">
    <property type="entry name" value="DNA-BINDING TRANSCRIPTIONAL ACTIVATOR DEVR_DOSR"/>
    <property type="match status" value="1"/>
</dbReference>
<proteinExistence type="predicted"/>
<dbReference type="Gene3D" id="1.10.10.10">
    <property type="entry name" value="Winged helix-like DNA-binding domain superfamily/Winged helix DNA-binding domain"/>
    <property type="match status" value="1"/>
</dbReference>
<dbReference type="STRING" id="465721.ACG33_11030"/>
<dbReference type="CDD" id="cd06170">
    <property type="entry name" value="LuxR_C_like"/>
    <property type="match status" value="1"/>
</dbReference>
<protein>
    <recommendedName>
        <fullName evidence="9">Histidine kinase</fullName>
    </recommendedName>
</protein>
<dbReference type="GO" id="GO:0006355">
    <property type="term" value="P:regulation of DNA-templated transcription"/>
    <property type="evidence" value="ECO:0007669"/>
    <property type="project" value="InterPro"/>
</dbReference>
<dbReference type="Pfam" id="PF00196">
    <property type="entry name" value="GerE"/>
    <property type="match status" value="1"/>
</dbReference>